<dbReference type="Pfam" id="PF10269">
    <property type="entry name" value="Tmemb_185A"/>
    <property type="match status" value="1"/>
</dbReference>
<feature type="transmembrane region" description="Helical" evidence="2">
    <location>
        <begin position="258"/>
        <end position="280"/>
    </location>
</feature>
<feature type="transmembrane region" description="Helical" evidence="2">
    <location>
        <begin position="162"/>
        <end position="181"/>
    </location>
</feature>
<organism evidence="3 4">
    <name type="scientific">Pythium oligandrum</name>
    <name type="common">Mycoparasitic fungus</name>
    <dbReference type="NCBI Taxonomy" id="41045"/>
    <lineage>
        <taxon>Eukaryota</taxon>
        <taxon>Sar</taxon>
        <taxon>Stramenopiles</taxon>
        <taxon>Oomycota</taxon>
        <taxon>Peronosporomycetes</taxon>
        <taxon>Pythiales</taxon>
        <taxon>Pythiaceae</taxon>
        <taxon>Pythium</taxon>
    </lineage>
</organism>
<accession>A0A8K1CL54</accession>
<dbReference type="AlphaFoldDB" id="A0A8K1CL54"/>
<dbReference type="InterPro" id="IPR019396">
    <property type="entry name" value="TM_Fragile-X-F-assoc"/>
</dbReference>
<dbReference type="PANTHER" id="PTHR13568:SF9">
    <property type="entry name" value="TRANSMEMBRANE PROTEIN 203"/>
    <property type="match status" value="1"/>
</dbReference>
<evidence type="ECO:0000313" key="3">
    <source>
        <dbReference type="EMBL" id="TMW65275.1"/>
    </source>
</evidence>
<comment type="caution">
    <text evidence="3">The sequence shown here is derived from an EMBL/GenBank/DDBJ whole genome shotgun (WGS) entry which is preliminary data.</text>
</comment>
<feature type="transmembrane region" description="Helical" evidence="2">
    <location>
        <begin position="89"/>
        <end position="113"/>
    </location>
</feature>
<evidence type="ECO:0008006" key="5">
    <source>
        <dbReference type="Google" id="ProtNLM"/>
    </source>
</evidence>
<evidence type="ECO:0000256" key="1">
    <source>
        <dbReference type="SAM" id="MobiDB-lite"/>
    </source>
</evidence>
<reference evidence="3" key="1">
    <citation type="submission" date="2019-03" db="EMBL/GenBank/DDBJ databases">
        <title>Long read genome sequence of the mycoparasitic Pythium oligandrum ATCC 38472 isolated from sugarbeet rhizosphere.</title>
        <authorList>
            <person name="Gaulin E."/>
        </authorList>
    </citation>
    <scope>NUCLEOTIDE SEQUENCE</scope>
    <source>
        <strain evidence="3">ATCC 38472_TT</strain>
    </source>
</reference>
<feature type="compositionally biased region" description="Basic and acidic residues" evidence="1">
    <location>
        <begin position="41"/>
        <end position="53"/>
    </location>
</feature>
<protein>
    <recommendedName>
        <fullName evidence="5">Transmembrane protein</fullName>
    </recommendedName>
</protein>
<feature type="region of interest" description="Disordered" evidence="1">
    <location>
        <begin position="1"/>
        <end position="56"/>
    </location>
</feature>
<evidence type="ECO:0000313" key="4">
    <source>
        <dbReference type="Proteomes" id="UP000794436"/>
    </source>
</evidence>
<dbReference type="EMBL" id="SPLM01000037">
    <property type="protein sequence ID" value="TMW65275.1"/>
    <property type="molecule type" value="Genomic_DNA"/>
</dbReference>
<keyword evidence="2" id="KW-0472">Membrane</keyword>
<keyword evidence="4" id="KW-1185">Reference proteome</keyword>
<keyword evidence="2" id="KW-0812">Transmembrane</keyword>
<dbReference type="PANTHER" id="PTHR13568">
    <property type="entry name" value="FAM11A, B PROTEIN"/>
    <property type="match status" value="1"/>
</dbReference>
<dbReference type="Proteomes" id="UP000794436">
    <property type="component" value="Unassembled WGS sequence"/>
</dbReference>
<proteinExistence type="predicted"/>
<feature type="compositionally biased region" description="Basic and acidic residues" evidence="1">
    <location>
        <begin position="1"/>
        <end position="14"/>
    </location>
</feature>
<keyword evidence="2" id="KW-1133">Transmembrane helix</keyword>
<name>A0A8K1CL54_PYTOL</name>
<feature type="transmembrane region" description="Helical" evidence="2">
    <location>
        <begin position="125"/>
        <end position="150"/>
    </location>
</feature>
<gene>
    <name evidence="3" type="ORF">Poli38472_007917</name>
</gene>
<feature type="transmembrane region" description="Helical" evidence="2">
    <location>
        <begin position="300"/>
        <end position="318"/>
    </location>
</feature>
<dbReference type="OrthoDB" id="10250354at2759"/>
<evidence type="ECO:0000256" key="2">
    <source>
        <dbReference type="SAM" id="Phobius"/>
    </source>
</evidence>
<sequence length="357" mass="39586">MADNTEKTPVKEETAVVAVPEPAKEEPQATAVEIVTEPEVDSLKEADETDNRKLTKQQSSINEEVAALMAALRANRTFAEEQEENGAQLFGGGLAMIATGLVLALFLIIPIFWCLRVDNQVSWNWAVVFIPMWIVDVVVYCGLFCSIGVVDEASLQHSNPRLYKLFSFLKAVLLLVTQVFIAQKLNGDIDWSVVRVLVPYFVLDGLNILDAVYGIVTKRNGHASLEQPVFRFVQVLLIGLQIDGKLGEASWWVVFTPLWVMIGLGVASILVSAAMTRFVVPLFANNPVLFATLQKATSKYFVFLLLVIAALLSPYFVLAARVENGSFSVVLHSFAALCPRRWTRCGWHCRFCLGHPK</sequence>